<dbReference type="InterPro" id="IPR018200">
    <property type="entry name" value="USP_CS"/>
</dbReference>
<dbReference type="InterPro" id="IPR050164">
    <property type="entry name" value="Peptidase_C19"/>
</dbReference>
<feature type="region of interest" description="Disordered" evidence="1">
    <location>
        <begin position="184"/>
        <end position="216"/>
    </location>
</feature>
<proteinExistence type="predicted"/>
<dbReference type="SUPFAM" id="SSF54001">
    <property type="entry name" value="Cysteine proteinases"/>
    <property type="match status" value="1"/>
</dbReference>
<dbReference type="PROSITE" id="PS50235">
    <property type="entry name" value="USP_3"/>
    <property type="match status" value="1"/>
</dbReference>
<dbReference type="InterPro" id="IPR028889">
    <property type="entry name" value="USP"/>
</dbReference>
<feature type="compositionally biased region" description="Basic and acidic residues" evidence="1">
    <location>
        <begin position="38"/>
        <end position="57"/>
    </location>
</feature>
<dbReference type="OrthoDB" id="599987at2"/>
<dbReference type="PROSITE" id="PS00973">
    <property type="entry name" value="USP_2"/>
    <property type="match status" value="1"/>
</dbReference>
<dbReference type="GO" id="GO:0004843">
    <property type="term" value="F:cysteine-type deubiquitinase activity"/>
    <property type="evidence" value="ECO:0007669"/>
    <property type="project" value="InterPro"/>
</dbReference>
<evidence type="ECO:0000313" key="3">
    <source>
        <dbReference type="EMBL" id="MVT41957.1"/>
    </source>
</evidence>
<dbReference type="EMBL" id="WRXO01000004">
    <property type="protein sequence ID" value="MVT41957.1"/>
    <property type="molecule type" value="Genomic_DNA"/>
</dbReference>
<keyword evidence="4" id="KW-1185">Reference proteome</keyword>
<reference evidence="3 4" key="1">
    <citation type="submission" date="2019-12" db="EMBL/GenBank/DDBJ databases">
        <title>The draft genomic sequence of strain Chitinophaga oryziterrae JCM 16595.</title>
        <authorList>
            <person name="Zhang X."/>
        </authorList>
    </citation>
    <scope>NUCLEOTIDE SEQUENCE [LARGE SCALE GENOMIC DNA]</scope>
    <source>
        <strain evidence="3 4">JCM 16595</strain>
    </source>
</reference>
<evidence type="ECO:0000313" key="4">
    <source>
        <dbReference type="Proteomes" id="UP000468388"/>
    </source>
</evidence>
<dbReference type="GO" id="GO:0016579">
    <property type="term" value="P:protein deubiquitination"/>
    <property type="evidence" value="ECO:0007669"/>
    <property type="project" value="InterPro"/>
</dbReference>
<evidence type="ECO:0000259" key="2">
    <source>
        <dbReference type="PROSITE" id="PS50235"/>
    </source>
</evidence>
<dbReference type="InterPro" id="IPR038765">
    <property type="entry name" value="Papain-like_cys_pep_sf"/>
</dbReference>
<dbReference type="InterPro" id="IPR001394">
    <property type="entry name" value="Peptidase_C19_UCH"/>
</dbReference>
<feature type="region of interest" description="Disordered" evidence="1">
    <location>
        <begin position="1"/>
        <end position="57"/>
    </location>
</feature>
<dbReference type="Gene3D" id="3.90.70.10">
    <property type="entry name" value="Cysteine proteinases"/>
    <property type="match status" value="1"/>
</dbReference>
<feature type="region of interest" description="Disordered" evidence="1">
    <location>
        <begin position="1373"/>
        <end position="1450"/>
    </location>
</feature>
<comment type="caution">
    <text evidence="3">The sequence shown here is derived from an EMBL/GenBank/DDBJ whole genome shotgun (WGS) entry which is preliminary data.</text>
</comment>
<sequence length="1450" mass="165868">MNPELSNARQSDTPSRAAAQNDSSSGLSRPAVQPIQKALKDGPDEPEEYIKEPMFPKERDNAMISPFQLKPDNSSSTKQRQLPQEAWHVVQQKQAIVQRKKIVVTTSKASYNWGNTGEIDHKDLLRFIRRRDIEDGCINISEEDIFYIAIDDLISSIEGAIDDDERINKELEYLVSELEKIRDGDEQEEVEPIKDLKRKREDQQATSNKEGKIYAEEDIKSQRARNAATRATEDTDMDIQQQSPEEPLKFVAWNANHFGEGNSLQEAEIIEHIKSLNSKEIIEKINGEGSKFKVSNKKQKIEYSAPEIINYLQVLDALTEKLPSYDEISKVNQLMNAAGSLGYIFKRLKEEDPFYTPKIPLISAITGALKKHYMMAHSSHLMEVHPNLIMGFNEVGKGVEFMQETLEDKEDLDGGVKVEKGPKLQAVSINVTKLNESVEWYNDMFKEELGKNKLAPVELKKKYTDSDYEEQFKAFKMIGMPDDLLNKSQIEYYPIVFNSGKYEYNGFIAVSGNNVETDTAEIDWTKNPYLSDYGKFRPIVVHKLLRKDKEGNTHGNGIWYGMVHTTPSGNEFDRRDIYEGQLQEALPKIKALAEADNAQLIIGGDYYIAEEALVKTPSTLKTEGNKYKNKSDNDFSRTAKEIEDNKLKSNSPVGWSDNSRSYFTGTTQGVRNLIHPESRDPYNYKGNLENEELASARSVTGTNKTDLGLQSADYFIVDPATSKTQRAAVINPVTGLPFHLESEDKELSNAWFSFSDHVPVMLIVSAEKNDKNVDNAFPSNKSYFNNTPDNLNPFDLKFLQVSNARAHAINKEVEIPAEMEDAYNSMLEKRKSGIYTDEDMTTLTKLKEAFLRQDESKESISMEMFEPYQASNAFITTILYQIWSDIYELQLDNEEQELLDFIQEARMIIKEDKINAAYSISENKDAEAASLLSKYLGGENLKEIDKLYKKEKRDKKDVTAFIQLKKKLQQDLLDKITERIGQYKKEVEKDSLFNEKDQYNNFIKNYILLGDIIGKNVIMSNDRKHENDDADDEPHGSFAQGGGIPNNGTDCFINAVCQLLSLPAYKSLHLDNTVQNFIQKVINKEEIKDTEVSTLRSHLINYKQINTENEQEDSAELLGKLMDRIDLDPERDKALLEEIQVMYKKYFKYTASNRRTILESDNNPEFQNKVKDDNPAQWIDGKNTSAPITENVLNIPVANTEGLIDWLNATKEFVFNPDYDNLKTVNWALVDGVWLSLRKVAEKTIFSYLPAVLTIALSRFNNDLTKINNPFKMPEVFELYEEGDDGIVRKKYTLKGFIYHRGKTLQGGHYWAHRKDDEGGWNKANDENVSPSDMTDKNTEGAFMHDINNGYIYTYVLSERTNVKETGEAKALAEYENSDDDEKQNENNKDEWFTNAQKNIASYKALPEKKQDKWSDQYNEDEQMDDDSVVLFDDDDFNSDEDVDAEEFSE</sequence>
<protein>
    <recommendedName>
        <fullName evidence="2">USP domain-containing protein</fullName>
    </recommendedName>
</protein>
<name>A0A6N8J9N6_9BACT</name>
<feature type="compositionally biased region" description="Polar residues" evidence="1">
    <location>
        <begin position="1"/>
        <end position="27"/>
    </location>
</feature>
<accession>A0A6N8J9N6</accession>
<evidence type="ECO:0000256" key="1">
    <source>
        <dbReference type="SAM" id="MobiDB-lite"/>
    </source>
</evidence>
<dbReference type="Pfam" id="PF00443">
    <property type="entry name" value="UCH"/>
    <property type="match status" value="1"/>
</dbReference>
<feature type="compositionally biased region" description="Basic and acidic residues" evidence="1">
    <location>
        <begin position="191"/>
        <end position="216"/>
    </location>
</feature>
<feature type="domain" description="USP" evidence="2">
    <location>
        <begin position="1042"/>
        <end position="1358"/>
    </location>
</feature>
<feature type="compositionally biased region" description="Basic and acidic residues" evidence="1">
    <location>
        <begin position="1406"/>
        <end position="1415"/>
    </location>
</feature>
<dbReference type="Proteomes" id="UP000468388">
    <property type="component" value="Unassembled WGS sequence"/>
</dbReference>
<organism evidence="3 4">
    <name type="scientific">Chitinophaga oryziterrae</name>
    <dbReference type="NCBI Taxonomy" id="1031224"/>
    <lineage>
        <taxon>Bacteria</taxon>
        <taxon>Pseudomonadati</taxon>
        <taxon>Bacteroidota</taxon>
        <taxon>Chitinophagia</taxon>
        <taxon>Chitinophagales</taxon>
        <taxon>Chitinophagaceae</taxon>
        <taxon>Chitinophaga</taxon>
    </lineage>
</organism>
<dbReference type="PANTHER" id="PTHR24006">
    <property type="entry name" value="UBIQUITIN CARBOXYL-TERMINAL HYDROLASE"/>
    <property type="match status" value="1"/>
</dbReference>
<gene>
    <name evidence="3" type="ORF">GO495_15305</name>
</gene>
<feature type="compositionally biased region" description="Acidic residues" evidence="1">
    <location>
        <begin position="1418"/>
        <end position="1450"/>
    </location>
</feature>
<dbReference type="CDD" id="cd02257">
    <property type="entry name" value="Peptidase_C19"/>
    <property type="match status" value="1"/>
</dbReference>
<dbReference type="RefSeq" id="WP_157300594.1">
    <property type="nucleotide sequence ID" value="NZ_BAAAZB010000005.1"/>
</dbReference>
<dbReference type="GO" id="GO:0005829">
    <property type="term" value="C:cytosol"/>
    <property type="evidence" value="ECO:0007669"/>
    <property type="project" value="TreeGrafter"/>
</dbReference>